<dbReference type="RefSeq" id="WP_211852310.1">
    <property type="nucleotide sequence ID" value="NZ_JAAGBB010000009.1"/>
</dbReference>
<reference evidence="2" key="1">
    <citation type="journal article" date="2021" name="Syst. Appl. Microbiol.">
        <title>Roseomonas hellenica sp. nov., isolated from roots of wild-growing Alkanna tinctoria.</title>
        <authorList>
            <person name="Rat A."/>
            <person name="Naranjo H.D."/>
            <person name="Lebbe L."/>
            <person name="Cnockaert M."/>
            <person name="Krigas N."/>
            <person name="Grigoriadou K."/>
            <person name="Maloupa E."/>
            <person name="Willems A."/>
        </authorList>
    </citation>
    <scope>NUCLEOTIDE SEQUENCE [LARGE SCALE GENOMIC DNA]</scope>
    <source>
        <strain evidence="2">LMG 31523</strain>
    </source>
</reference>
<dbReference type="EMBL" id="JAAGBB010000009">
    <property type="protein sequence ID" value="MBR0664644.1"/>
    <property type="molecule type" value="Genomic_DNA"/>
</dbReference>
<accession>A0ABS5EWH9</accession>
<comment type="caution">
    <text evidence="1">The sequence shown here is derived from an EMBL/GenBank/DDBJ whole genome shotgun (WGS) entry which is preliminary data.</text>
</comment>
<name>A0ABS5EWH9_9PROT</name>
<organism evidence="1 2">
    <name type="scientific">Plastoroseomonas hellenica</name>
    <dbReference type="NCBI Taxonomy" id="2687306"/>
    <lineage>
        <taxon>Bacteria</taxon>
        <taxon>Pseudomonadati</taxon>
        <taxon>Pseudomonadota</taxon>
        <taxon>Alphaproteobacteria</taxon>
        <taxon>Acetobacterales</taxon>
        <taxon>Acetobacteraceae</taxon>
        <taxon>Plastoroseomonas</taxon>
    </lineage>
</organism>
<protein>
    <submittedName>
        <fullName evidence="1">Uncharacterized protein</fullName>
    </submittedName>
</protein>
<sequence length="112" mass="11538">MTVDAMIAAGEALADAMIAETAALDVPGFPGIAAHTAAKLAALEDFERVFVAPLPDDPRLPPLLEELRGLADINRDALAGAIAMQDAVLAAVREALLQADPNPGPRALSMEA</sequence>
<keyword evidence="2" id="KW-1185">Reference proteome</keyword>
<evidence type="ECO:0000313" key="1">
    <source>
        <dbReference type="EMBL" id="MBR0664644.1"/>
    </source>
</evidence>
<gene>
    <name evidence="1" type="ORF">GXW71_09795</name>
</gene>
<evidence type="ECO:0000313" key="2">
    <source>
        <dbReference type="Proteomes" id="UP001196870"/>
    </source>
</evidence>
<dbReference type="Proteomes" id="UP001196870">
    <property type="component" value="Unassembled WGS sequence"/>
</dbReference>
<proteinExistence type="predicted"/>